<dbReference type="Proteomes" id="UP000816034">
    <property type="component" value="Unassembled WGS sequence"/>
</dbReference>
<dbReference type="EMBL" id="PYSW02000002">
    <property type="protein sequence ID" value="KAG2393317.1"/>
    <property type="molecule type" value="Genomic_DNA"/>
</dbReference>
<dbReference type="PANTHER" id="PTHR45982">
    <property type="entry name" value="REGULATOR OF CHROMOSOME CONDENSATION"/>
    <property type="match status" value="1"/>
</dbReference>
<dbReference type="AlphaFoldDB" id="A0AA88H5S4"/>
<dbReference type="PROSITE" id="PS00626">
    <property type="entry name" value="RCC1_2"/>
    <property type="match status" value="2"/>
</dbReference>
<protein>
    <submittedName>
        <fullName evidence="2">Uncharacterized protein</fullName>
    </submittedName>
</protein>
<feature type="repeat" description="RCC1" evidence="1">
    <location>
        <begin position="204"/>
        <end position="253"/>
    </location>
</feature>
<dbReference type="InterPro" id="IPR051553">
    <property type="entry name" value="Ran_GTPase-activating"/>
</dbReference>
<evidence type="ECO:0000313" key="2">
    <source>
        <dbReference type="EMBL" id="KAG2393317.1"/>
    </source>
</evidence>
<name>A0AA88H5S4_NAELO</name>
<evidence type="ECO:0000313" key="3">
    <source>
        <dbReference type="Proteomes" id="UP000816034"/>
    </source>
</evidence>
<dbReference type="GeneID" id="68099302"/>
<evidence type="ECO:0000256" key="1">
    <source>
        <dbReference type="PROSITE-ProRule" id="PRU00235"/>
    </source>
</evidence>
<dbReference type="InterPro" id="IPR000408">
    <property type="entry name" value="Reg_chr_condens"/>
</dbReference>
<dbReference type="PRINTS" id="PR00633">
    <property type="entry name" value="RCCNDNSATION"/>
</dbReference>
<feature type="repeat" description="RCC1" evidence="1">
    <location>
        <begin position="379"/>
        <end position="458"/>
    </location>
</feature>
<reference evidence="2 3" key="1">
    <citation type="journal article" date="2018" name="BMC Genomics">
        <title>The genome of Naegleria lovaniensis, the basis for a comparative approach to unravel pathogenicity factors of the human pathogenic amoeba N. fowleri.</title>
        <authorList>
            <person name="Liechti N."/>
            <person name="Schurch N."/>
            <person name="Bruggmann R."/>
            <person name="Wittwer M."/>
        </authorList>
    </citation>
    <scope>NUCLEOTIDE SEQUENCE [LARGE SCALE GENOMIC DNA]</scope>
    <source>
        <strain evidence="2 3">ATCC 30569</strain>
    </source>
</reference>
<dbReference type="Pfam" id="PF00415">
    <property type="entry name" value="RCC1"/>
    <property type="match status" value="2"/>
</dbReference>
<dbReference type="PANTHER" id="PTHR45982:SF1">
    <property type="entry name" value="REGULATOR OF CHROMOSOME CONDENSATION"/>
    <property type="match status" value="1"/>
</dbReference>
<dbReference type="PROSITE" id="PS50012">
    <property type="entry name" value="RCC1_3"/>
    <property type="match status" value="3"/>
</dbReference>
<dbReference type="SUPFAM" id="SSF50985">
    <property type="entry name" value="RCC1/BLIP-II"/>
    <property type="match status" value="2"/>
</dbReference>
<feature type="repeat" description="RCC1" evidence="1">
    <location>
        <begin position="325"/>
        <end position="378"/>
    </location>
</feature>
<proteinExistence type="predicted"/>
<dbReference type="RefSeq" id="XP_044555211.1">
    <property type="nucleotide sequence ID" value="XM_044696753.1"/>
</dbReference>
<comment type="caution">
    <text evidence="2">The sequence shown here is derived from an EMBL/GenBank/DDBJ whole genome shotgun (WGS) entry which is preliminary data.</text>
</comment>
<gene>
    <name evidence="2" type="ORF">C9374_006848</name>
</gene>
<keyword evidence="3" id="KW-1185">Reference proteome</keyword>
<sequence>MSENVIAKTSSVITSNLHPQKTKHINSYEDVVYAAGENYSLQLTARSLSHLDYVKNCKVHDFPSTGSPHLQHFTSFQTVFSTRLNRNNEPKHHGQYCRVENISNSSFTLITTSSVSDANDVTSDIYMCGRAVGVGFQINNNASQQTTSSNSHTLLYSWSNDNLISTLQKVENDFLNLPKTKDQRAFIVDSSTGFEHSVIVLSNGMAMACGRNKNGQCGTGNFNDVPKWEIVPTNYHIVKTSCGSYHTAFLAGQDANSSNVNTLLYCGTFNNNGSNIFHCKLITLMECINNSSSSSEKKPTLGVEDEQFVDVKCGQNFTCVLTSSGNVYAFGRNAQGQCGTGVSTIKDVSKPTLMKGLDKVKISKIACGSSHTLLLTNTHFVYGVGNNESGQLGMGDVRTRYIPERNEFFAQMWIWDRKESSQKTLTSIKWPYEELPTYYDHVKDIACGPYHSAFVTICSDVYVCGLACFGQLGIGVFANGVVVPVKVNLHSTTPSPYMQKIVQQKNLEYFPPSMIGMNYATKEWRVCTSHNNSTFLVQTCVTGRIERFHKLLRKSLFYRGEELDYEESKMNFSDLIVISFEKN</sequence>
<dbReference type="Gene3D" id="2.130.10.30">
    <property type="entry name" value="Regulator of chromosome condensation 1/beta-lactamase-inhibitor protein II"/>
    <property type="match status" value="2"/>
</dbReference>
<accession>A0AA88H5S4</accession>
<organism evidence="2 3">
    <name type="scientific">Naegleria lovaniensis</name>
    <name type="common">Amoeba</name>
    <dbReference type="NCBI Taxonomy" id="51637"/>
    <lineage>
        <taxon>Eukaryota</taxon>
        <taxon>Discoba</taxon>
        <taxon>Heterolobosea</taxon>
        <taxon>Tetramitia</taxon>
        <taxon>Eutetramitia</taxon>
        <taxon>Vahlkampfiidae</taxon>
        <taxon>Naegleria</taxon>
    </lineage>
</organism>
<dbReference type="InterPro" id="IPR009091">
    <property type="entry name" value="RCC1/BLIP-II"/>
</dbReference>